<protein>
    <recommendedName>
        <fullName evidence="5">Centrosomin N-terminal motif 1 domain-containing protein</fullName>
    </recommendedName>
</protein>
<dbReference type="GO" id="GO:0008017">
    <property type="term" value="F:microtubule binding"/>
    <property type="evidence" value="ECO:0007669"/>
    <property type="project" value="TreeGrafter"/>
</dbReference>
<evidence type="ECO:0000256" key="2">
    <source>
        <dbReference type="ARBA" id="ARBA00022490"/>
    </source>
</evidence>
<name>A0A077WFS5_9FUNG</name>
<proteinExistence type="predicted"/>
<dbReference type="InterPro" id="IPR042791">
    <property type="entry name" value="CDK5RAP2"/>
</dbReference>
<feature type="region of interest" description="Disordered" evidence="4">
    <location>
        <begin position="319"/>
        <end position="375"/>
    </location>
</feature>
<evidence type="ECO:0000256" key="1">
    <source>
        <dbReference type="ARBA" id="ARBA00004496"/>
    </source>
</evidence>
<feature type="compositionally biased region" description="Low complexity" evidence="4">
    <location>
        <begin position="1"/>
        <end position="17"/>
    </location>
</feature>
<dbReference type="GO" id="GO:0005737">
    <property type="term" value="C:cytoplasm"/>
    <property type="evidence" value="ECO:0007669"/>
    <property type="project" value="UniProtKB-SubCell"/>
</dbReference>
<feature type="region of interest" description="Disordered" evidence="4">
    <location>
        <begin position="1"/>
        <end position="134"/>
    </location>
</feature>
<accession>A0A077WFS5</accession>
<dbReference type="EMBL" id="LK023316">
    <property type="protein sequence ID" value="CDS05477.1"/>
    <property type="molecule type" value="Genomic_DNA"/>
</dbReference>
<dbReference type="GO" id="GO:0035371">
    <property type="term" value="C:microtubule plus-end"/>
    <property type="evidence" value="ECO:0007669"/>
    <property type="project" value="TreeGrafter"/>
</dbReference>
<dbReference type="GO" id="GO:0000132">
    <property type="term" value="P:establishment of mitotic spindle orientation"/>
    <property type="evidence" value="ECO:0007669"/>
    <property type="project" value="TreeGrafter"/>
</dbReference>
<feature type="compositionally biased region" description="Basic and acidic residues" evidence="4">
    <location>
        <begin position="857"/>
        <end position="867"/>
    </location>
</feature>
<dbReference type="GO" id="GO:0007059">
    <property type="term" value="P:chromosome segregation"/>
    <property type="evidence" value="ECO:0007669"/>
    <property type="project" value="TreeGrafter"/>
</dbReference>
<feature type="compositionally biased region" description="Basic and acidic residues" evidence="4">
    <location>
        <begin position="90"/>
        <end position="112"/>
    </location>
</feature>
<dbReference type="AlphaFoldDB" id="A0A077WFS5"/>
<evidence type="ECO:0000256" key="4">
    <source>
        <dbReference type="SAM" id="MobiDB-lite"/>
    </source>
</evidence>
<feature type="coiled-coil region" evidence="3">
    <location>
        <begin position="454"/>
        <end position="530"/>
    </location>
</feature>
<evidence type="ECO:0000313" key="6">
    <source>
        <dbReference type="EMBL" id="CDS05477.1"/>
    </source>
</evidence>
<dbReference type="GO" id="GO:0001578">
    <property type="term" value="P:microtubule bundle formation"/>
    <property type="evidence" value="ECO:0007669"/>
    <property type="project" value="TreeGrafter"/>
</dbReference>
<dbReference type="Pfam" id="PF07989">
    <property type="entry name" value="Cnn_1N"/>
    <property type="match status" value="1"/>
</dbReference>
<organism evidence="6">
    <name type="scientific">Lichtheimia ramosa</name>
    <dbReference type="NCBI Taxonomy" id="688394"/>
    <lineage>
        <taxon>Eukaryota</taxon>
        <taxon>Fungi</taxon>
        <taxon>Fungi incertae sedis</taxon>
        <taxon>Mucoromycota</taxon>
        <taxon>Mucoromycotina</taxon>
        <taxon>Mucoromycetes</taxon>
        <taxon>Mucorales</taxon>
        <taxon>Lichtheimiaceae</taxon>
        <taxon>Lichtheimia</taxon>
    </lineage>
</organism>
<dbReference type="PANTHER" id="PTHR46930">
    <property type="entry name" value="CDK5 REGULATORY SUBUNIT-ASSOCIATED PROTEIN 2"/>
    <property type="match status" value="1"/>
</dbReference>
<dbReference type="GO" id="GO:0090266">
    <property type="term" value="P:regulation of mitotic cell cycle spindle assembly checkpoint"/>
    <property type="evidence" value="ECO:0007669"/>
    <property type="project" value="TreeGrafter"/>
</dbReference>
<feature type="compositionally biased region" description="Low complexity" evidence="4">
    <location>
        <begin position="348"/>
        <end position="365"/>
    </location>
</feature>
<feature type="region of interest" description="Disordered" evidence="4">
    <location>
        <begin position="165"/>
        <end position="198"/>
    </location>
</feature>
<reference evidence="6" key="1">
    <citation type="journal article" date="2014" name="Genome Announc.">
        <title>De novo whole-genome sequence and genome annotation of Lichtheimia ramosa.</title>
        <authorList>
            <person name="Linde J."/>
            <person name="Schwartze V."/>
            <person name="Binder U."/>
            <person name="Lass-Florl C."/>
            <person name="Voigt K."/>
            <person name="Horn F."/>
        </authorList>
    </citation>
    <scope>NUCLEOTIDE SEQUENCE</scope>
    <source>
        <strain evidence="6">JMRC FSU:6197</strain>
    </source>
</reference>
<dbReference type="OrthoDB" id="10255000at2759"/>
<evidence type="ECO:0000259" key="5">
    <source>
        <dbReference type="Pfam" id="PF07989"/>
    </source>
</evidence>
<feature type="compositionally biased region" description="Basic and acidic residues" evidence="4">
    <location>
        <begin position="185"/>
        <end position="198"/>
    </location>
</feature>
<dbReference type="PANTHER" id="PTHR46930:SF1">
    <property type="entry name" value="CDK5 REGULATORY SUBUNIT-ASSOCIATED PROTEIN 2"/>
    <property type="match status" value="1"/>
</dbReference>
<dbReference type="InterPro" id="IPR012943">
    <property type="entry name" value="Cnn_1N"/>
</dbReference>
<sequence>MRPWQRSQPFSSSSPPFDGESGDDQFPLPSEVSMLDNVSMASNMMGSAIDDSPPFRPSASPAPLDTSISTNMYNNSNDDYDDEDNQKTPMPDKMHPSPDVNDNHHIEQHESQPSKQQQHLQIPRPSASAGTNNMFADHSSLFEHESRLDAFELLSIADGVDAARSSSAMKNKDQHDSHRHINGNDNKRESQKERSTTLTLKEQEKTIDILKKDNFGLKLKIYYLEKRLDDLSPDQVDNALKENVDLKVNIQTLTQELKKYKHMILELHSAMDLLQRSSQQTCSLPHGMSLEEKAEYDTAITNATRYREENERLHKMVADLSSENSRLRASMRSSRTSSPALGVSPAYNSPRSSIKISRSNSNGSRNDFEEEEEDHWVNHRRLPTTTSSNKDMVHEMEMYRREWLQAKQTIERQNQTIQLLREDNEMKASSSYKTPSDSLVKSILADRDAYVARADQYMKTNHELNENLGRMQERHSEVMAQLLSKNKELDRMHENMDELMRSLHDTKKMLRSKSNENQKLRQELEALQDRRANAASPNVSELLATVNDLRIENGDLSRVVGTLKRELKDTEHEHQHEMEKLDAEIEKREQQFLALEAQVVKVMTRAEKLEAREKEKDMLIEELERKLESMDRNQYDDEIERLEQELQVKDDQISEYERRLEEIESQENDLSALEERYMQVEERMRHKDTQIKDLEYELESALEKTQEAKARYEEDLQLLEQQFKEVEQAMRERDVRIASLEGHLEAQTDAVQREKNLHREELKEADDKIRELADLLREKDILLANVEEQLNERMANACDIEEAYERDLADIKEQLGARMIEIEEEWKGRVAETERRLKEAEEQLKKDRQLANERLHDAKRALHKRSEVSSTRNGSMDARNGGSSKGNQALAKLNKELQRELEERDRILQRESERLHQLDIIYKRALQEKRALEDLLTRRNSIITHLMEKLENTQERKAVMENVLLRQATEEIDSGYHRQSDSAMSSQ</sequence>
<keyword evidence="3" id="KW-0175">Coiled coil</keyword>
<comment type="subcellular location">
    <subcellularLocation>
        <location evidence="1">Cytoplasm</location>
    </subcellularLocation>
</comment>
<feature type="domain" description="Centrosomin N-terminal motif 1" evidence="5">
    <location>
        <begin position="199"/>
        <end position="271"/>
    </location>
</feature>
<feature type="coiled-coil region" evidence="3">
    <location>
        <begin position="236"/>
        <end position="263"/>
    </location>
</feature>
<keyword evidence="2" id="KW-0963">Cytoplasm</keyword>
<dbReference type="GO" id="GO:0005815">
    <property type="term" value="C:microtubule organizing center"/>
    <property type="evidence" value="ECO:0007669"/>
    <property type="project" value="InterPro"/>
</dbReference>
<gene>
    <name evidence="6" type="ORF">LRAMOSA08005</name>
</gene>
<evidence type="ECO:0000256" key="3">
    <source>
        <dbReference type="SAM" id="Coils"/>
    </source>
</evidence>
<dbReference type="GO" id="GO:0097431">
    <property type="term" value="C:mitotic spindle pole"/>
    <property type="evidence" value="ECO:0007669"/>
    <property type="project" value="TreeGrafter"/>
</dbReference>
<feature type="region of interest" description="Disordered" evidence="4">
    <location>
        <begin position="857"/>
        <end position="889"/>
    </location>
</feature>
<feature type="coiled-coil region" evidence="3">
    <location>
        <begin position="564"/>
        <end position="792"/>
    </location>
</feature>
<dbReference type="GO" id="GO:0043015">
    <property type="term" value="F:gamma-tubulin binding"/>
    <property type="evidence" value="ECO:0007669"/>
    <property type="project" value="TreeGrafter"/>
</dbReference>